<sequence>MKSLRSREHRRLRAILVEAREAAGLTLRDMGVRLKQSHTILAKVESGERRLDVIEFIYVARALGVDPKELFAKLLD</sequence>
<accession>A0A127FC12</accession>
<dbReference type="SUPFAM" id="SSF47413">
    <property type="entry name" value="lambda repressor-like DNA-binding domains"/>
    <property type="match status" value="1"/>
</dbReference>
<evidence type="ECO:0000313" key="2">
    <source>
        <dbReference type="EMBL" id="AMN47954.1"/>
    </source>
</evidence>
<dbReference type="CDD" id="cd00093">
    <property type="entry name" value="HTH_XRE"/>
    <property type="match status" value="1"/>
</dbReference>
<dbReference type="Gene3D" id="1.10.260.40">
    <property type="entry name" value="lambda repressor-like DNA-binding domains"/>
    <property type="match status" value="1"/>
</dbReference>
<dbReference type="SMART" id="SM00530">
    <property type="entry name" value="HTH_XRE"/>
    <property type="match status" value="1"/>
</dbReference>
<protein>
    <recommendedName>
        <fullName evidence="1">HTH cro/C1-type domain-containing protein</fullName>
    </recommendedName>
</protein>
<dbReference type="AlphaFoldDB" id="A0A127FC12"/>
<dbReference type="Pfam" id="PF13560">
    <property type="entry name" value="HTH_31"/>
    <property type="match status" value="1"/>
</dbReference>
<evidence type="ECO:0000313" key="3">
    <source>
        <dbReference type="Proteomes" id="UP000070250"/>
    </source>
</evidence>
<keyword evidence="3" id="KW-1185">Reference proteome</keyword>
<dbReference type="InterPro" id="IPR001387">
    <property type="entry name" value="Cro/C1-type_HTH"/>
</dbReference>
<dbReference type="Proteomes" id="UP000070250">
    <property type="component" value="Chromosome"/>
</dbReference>
<dbReference type="GO" id="GO:0003677">
    <property type="term" value="F:DNA binding"/>
    <property type="evidence" value="ECO:0007669"/>
    <property type="project" value="InterPro"/>
</dbReference>
<organism evidence="2 3">
    <name type="scientific">Steroidobacter denitrificans</name>
    <dbReference type="NCBI Taxonomy" id="465721"/>
    <lineage>
        <taxon>Bacteria</taxon>
        <taxon>Pseudomonadati</taxon>
        <taxon>Pseudomonadota</taxon>
        <taxon>Gammaproteobacteria</taxon>
        <taxon>Steroidobacterales</taxon>
        <taxon>Steroidobacteraceae</taxon>
        <taxon>Steroidobacter</taxon>
    </lineage>
</organism>
<reference evidence="2 3" key="1">
    <citation type="submission" date="2015-06" db="EMBL/GenBank/DDBJ databases">
        <title>A Comprehensive Approach to Explore the Metabolic and Phylogenetic Diversity of Bacterial Steroid Degradation in the Environment: Testosterone as an Example.</title>
        <authorList>
            <person name="Yang F.-C."/>
            <person name="Chen Y.-L."/>
            <person name="Yu C.-P."/>
            <person name="Tang S.-L."/>
            <person name="Wang P.-H."/>
            <person name="Ismail W."/>
            <person name="Wang C.-H."/>
            <person name="Yang C.-Y."/>
            <person name="Chiang Y.-R."/>
        </authorList>
    </citation>
    <scope>NUCLEOTIDE SEQUENCE [LARGE SCALE GENOMIC DNA]</scope>
    <source>
        <strain evidence="2 3">DSM 18526</strain>
    </source>
</reference>
<dbReference type="STRING" id="465721.ACG33_12770"/>
<proteinExistence type="predicted"/>
<dbReference type="EMBL" id="CP011971">
    <property type="protein sequence ID" value="AMN47954.1"/>
    <property type="molecule type" value="Genomic_DNA"/>
</dbReference>
<evidence type="ECO:0000259" key="1">
    <source>
        <dbReference type="PROSITE" id="PS50943"/>
    </source>
</evidence>
<name>A0A127FC12_STEDE</name>
<gene>
    <name evidence="2" type="ORF">ACG33_12770</name>
</gene>
<dbReference type="PROSITE" id="PS50943">
    <property type="entry name" value="HTH_CROC1"/>
    <property type="match status" value="1"/>
</dbReference>
<dbReference type="OrthoDB" id="9803379at2"/>
<feature type="domain" description="HTH cro/C1-type" evidence="1">
    <location>
        <begin position="16"/>
        <end position="70"/>
    </location>
</feature>
<dbReference type="InterPro" id="IPR010982">
    <property type="entry name" value="Lambda_DNA-bd_dom_sf"/>
</dbReference>
<dbReference type="RefSeq" id="WP_066921746.1">
    <property type="nucleotide sequence ID" value="NZ_CP011971.1"/>
</dbReference>
<dbReference type="KEGG" id="sdf:ACG33_12770"/>